<evidence type="ECO:0000313" key="23">
    <source>
        <dbReference type="EMBL" id="AGT35402.1"/>
    </source>
</evidence>
<dbReference type="CDD" id="cd03427">
    <property type="entry name" value="NUDIX_MTH1_Nudt1"/>
    <property type="match status" value="1"/>
</dbReference>
<comment type="catalytic activity">
    <reaction evidence="7">
        <text>8-oxo-dATP + H2O = 8-oxo-dAMP + diphosphate + H(+)</text>
        <dbReference type="Rhea" id="RHEA:65396"/>
        <dbReference type="ChEBI" id="CHEBI:15377"/>
        <dbReference type="ChEBI" id="CHEBI:15378"/>
        <dbReference type="ChEBI" id="CHEBI:33019"/>
        <dbReference type="ChEBI" id="CHEBI:71361"/>
        <dbReference type="ChEBI" id="CHEBI:172871"/>
    </reaction>
    <physiologicalReaction direction="left-to-right" evidence="7">
        <dbReference type="Rhea" id="RHEA:65397"/>
    </physiologicalReaction>
</comment>
<keyword evidence="5" id="KW-0378">Hydrolase</keyword>
<dbReference type="KEGG" id="thb:N186_05280"/>
<organism evidence="23 24">
    <name type="scientific">Thermofilum adornatum</name>
    <dbReference type="NCBI Taxonomy" id="1365176"/>
    <lineage>
        <taxon>Archaea</taxon>
        <taxon>Thermoproteota</taxon>
        <taxon>Thermoprotei</taxon>
        <taxon>Thermofilales</taxon>
        <taxon>Thermofilaceae</taxon>
        <taxon>Thermofilum</taxon>
    </lineage>
</organism>
<comment type="catalytic activity">
    <reaction evidence="20">
        <text>N(6)-methyl-dATP + H2O = N(6)-methyl-dAMP + diphosphate + H(+)</text>
        <dbReference type="Rhea" id="RHEA:67604"/>
        <dbReference type="ChEBI" id="CHEBI:15377"/>
        <dbReference type="ChEBI" id="CHEBI:15378"/>
        <dbReference type="ChEBI" id="CHEBI:33019"/>
        <dbReference type="ChEBI" id="CHEBI:169976"/>
        <dbReference type="ChEBI" id="CHEBI:172872"/>
    </reaction>
    <physiologicalReaction direction="left-to-right" evidence="20">
        <dbReference type="Rhea" id="RHEA:67605"/>
    </physiologicalReaction>
</comment>
<dbReference type="AlphaFoldDB" id="S6A5N8"/>
<evidence type="ECO:0000256" key="14">
    <source>
        <dbReference type="ARBA" id="ARBA00030634"/>
    </source>
</evidence>
<dbReference type="GO" id="GO:0005737">
    <property type="term" value="C:cytoplasm"/>
    <property type="evidence" value="ECO:0007669"/>
    <property type="project" value="TreeGrafter"/>
</dbReference>
<dbReference type="eggNOG" id="arCOG01074">
    <property type="taxonomic scope" value="Archaea"/>
</dbReference>
<proteinExistence type="inferred from homology"/>
<dbReference type="PROSITE" id="PS00893">
    <property type="entry name" value="NUDIX_BOX"/>
    <property type="match status" value="1"/>
</dbReference>
<comment type="catalytic activity">
    <reaction evidence="18">
        <text>N(6)-methyl-ATP + H2O = N(6)-methyl-AMP + diphosphate + H(+)</text>
        <dbReference type="Rhea" id="RHEA:67608"/>
        <dbReference type="ChEBI" id="CHEBI:15377"/>
        <dbReference type="ChEBI" id="CHEBI:15378"/>
        <dbReference type="ChEBI" id="CHEBI:33019"/>
        <dbReference type="ChEBI" id="CHEBI:144842"/>
        <dbReference type="ChEBI" id="CHEBI:172873"/>
    </reaction>
    <physiologicalReaction direction="left-to-right" evidence="18">
        <dbReference type="Rhea" id="RHEA:67609"/>
    </physiologicalReaction>
</comment>
<dbReference type="GO" id="GO:0008828">
    <property type="term" value="F:dATP diphosphatase activity"/>
    <property type="evidence" value="ECO:0007669"/>
    <property type="project" value="UniProtKB-EC"/>
</dbReference>
<accession>S6A5N8</accession>
<dbReference type="PANTHER" id="PTHR43758">
    <property type="entry name" value="7,8-DIHYDRO-8-OXOGUANINE TRIPHOSPHATASE"/>
    <property type="match status" value="1"/>
</dbReference>
<evidence type="ECO:0000256" key="17">
    <source>
        <dbReference type="ARBA" id="ARBA00032071"/>
    </source>
</evidence>
<comment type="cofactor">
    <cofactor evidence="1">
        <name>Mg(2+)</name>
        <dbReference type="ChEBI" id="CHEBI:18420"/>
    </cofactor>
</comment>
<dbReference type="Pfam" id="PF00293">
    <property type="entry name" value="NUDIX"/>
    <property type="match status" value="1"/>
</dbReference>
<comment type="catalytic activity">
    <reaction evidence="8">
        <text>2-oxo-dATP + H2O = 2-oxo-dAMP + diphosphate + H(+)</text>
        <dbReference type="Rhea" id="RHEA:31583"/>
        <dbReference type="ChEBI" id="CHEBI:15377"/>
        <dbReference type="ChEBI" id="CHEBI:15378"/>
        <dbReference type="ChEBI" id="CHEBI:33019"/>
        <dbReference type="ChEBI" id="CHEBI:63212"/>
        <dbReference type="ChEBI" id="CHEBI:77897"/>
        <dbReference type="EC" id="3.6.1.56"/>
    </reaction>
    <physiologicalReaction direction="left-to-right" evidence="8">
        <dbReference type="Rhea" id="RHEA:31584"/>
    </physiologicalReaction>
</comment>
<keyword evidence="4" id="KW-0479">Metal-binding</keyword>
<dbReference type="InterPro" id="IPR003563">
    <property type="entry name" value="8ODP"/>
</dbReference>
<evidence type="ECO:0000256" key="15">
    <source>
        <dbReference type="ARBA" id="ARBA00030682"/>
    </source>
</evidence>
<evidence type="ECO:0000256" key="16">
    <source>
        <dbReference type="ARBA" id="ARBA00031927"/>
    </source>
</evidence>
<gene>
    <name evidence="23" type="ORF">N186_05280</name>
</gene>
<dbReference type="EC" id="3.6.1.56" evidence="11"/>
<evidence type="ECO:0000256" key="9">
    <source>
        <dbReference type="ARBA" id="ARBA00024486"/>
    </source>
</evidence>
<evidence type="ECO:0000256" key="8">
    <source>
        <dbReference type="ARBA" id="ARBA00024459"/>
    </source>
</evidence>
<comment type="similarity">
    <text evidence="2">Belongs to the Nudix hydrolase family.</text>
</comment>
<evidence type="ECO:0000256" key="12">
    <source>
        <dbReference type="ARBA" id="ARBA00026218"/>
    </source>
</evidence>
<evidence type="ECO:0000256" key="5">
    <source>
        <dbReference type="ARBA" id="ARBA00022801"/>
    </source>
</evidence>
<sequence length="152" mass="17856">MWTATLCYPMRGSEVLLIYKRRGFGAGKYNGVGGKIEPNEDMWTGVKREVKEEVGLELLQVTYKGVLEFYAEEDVPDIIVHVFTSTRFRGDPKPSEEAIPQWFKIDKLPFDLMWEDDKIWLPHVLAGKTIYGRFWFKKDYSKMLSYKLDVYQ</sequence>
<name>S6A5N8_9CREN</name>
<dbReference type="SUPFAM" id="SSF55811">
    <property type="entry name" value="Nudix"/>
    <property type="match status" value="1"/>
</dbReference>
<dbReference type="HOGENOM" id="CLU_037162_11_1_2"/>
<dbReference type="PROSITE" id="PS51462">
    <property type="entry name" value="NUDIX"/>
    <property type="match status" value="1"/>
</dbReference>
<evidence type="ECO:0000256" key="20">
    <source>
        <dbReference type="ARBA" id="ARBA00049032"/>
    </source>
</evidence>
<dbReference type="PANTHER" id="PTHR43758:SF2">
    <property type="entry name" value="OXIDIZED PURINE NUCLEOSIDE TRIPHOSPHATE HYDROLASE"/>
    <property type="match status" value="1"/>
</dbReference>
<evidence type="ECO:0000256" key="10">
    <source>
        <dbReference type="ARBA" id="ARBA00024596"/>
    </source>
</evidence>
<evidence type="ECO:0000256" key="13">
    <source>
        <dbReference type="ARBA" id="ARBA00029673"/>
    </source>
</evidence>
<feature type="domain" description="Nudix hydrolase" evidence="22">
    <location>
        <begin position="1"/>
        <end position="126"/>
    </location>
</feature>
<evidence type="ECO:0000256" key="6">
    <source>
        <dbReference type="ARBA" id="ARBA00022842"/>
    </source>
</evidence>
<reference evidence="23 24" key="1">
    <citation type="journal article" date="2013" name="Genome Announc.">
        <title>Complete Genomic Sequence of 'Thermofilum adornatus' Strain 1910bT, a Hyperthermophilic Anaerobic Organotrophic Crenarchaeon.</title>
        <authorList>
            <person name="Dominova I.N."/>
            <person name="Kublanov I.V."/>
            <person name="Podosokorskaya O.A."/>
            <person name="Derbikova K.S."/>
            <person name="Patrushev M.V."/>
            <person name="Toshchakov S.V."/>
        </authorList>
    </citation>
    <scope>NUCLEOTIDE SEQUENCE [LARGE SCALE GENOMIC DNA]</scope>
    <source>
        <strain evidence="24">1910b</strain>
    </source>
</reference>
<evidence type="ECO:0000256" key="3">
    <source>
        <dbReference type="ARBA" id="ARBA00011245"/>
    </source>
</evidence>
<evidence type="ECO:0000256" key="19">
    <source>
        <dbReference type="ARBA" id="ARBA00048894"/>
    </source>
</evidence>
<comment type="catalytic activity">
    <reaction evidence="10">
        <text>2-oxo-ATP + H2O = 2-oxo-AMP + diphosphate + H(+)</text>
        <dbReference type="Rhea" id="RHEA:67392"/>
        <dbReference type="ChEBI" id="CHEBI:15377"/>
        <dbReference type="ChEBI" id="CHEBI:15378"/>
        <dbReference type="ChEBI" id="CHEBI:33019"/>
        <dbReference type="ChEBI" id="CHEBI:71395"/>
        <dbReference type="ChEBI" id="CHEBI:172878"/>
    </reaction>
    <physiologicalReaction direction="left-to-right" evidence="10">
        <dbReference type="Rhea" id="RHEA:67393"/>
    </physiologicalReaction>
</comment>
<dbReference type="Proteomes" id="UP000015543">
    <property type="component" value="Chromosome"/>
</dbReference>
<dbReference type="GeneID" id="16573700"/>
<comment type="function">
    <text evidence="21">Oxidized purine nucleoside triphosphate hydrolase which is a prominent sanitizer of the oxidized nucleotide pool. Catalyzes the hydrolysis of 2-oxo-dATP (2-hydroxy-dATP) into 2-oxo-dAMP. Also has a significant hydrolase activity toward 2-oxo-ATP, 8-oxo-dGTP and 8-oxo-dATP. Through the hydrolysis of oxidized purine nucleoside triphosphates, prevents their incorporation into DNA and the subsequent transversions A:T to C:G and G:C to T:A. Also catalyzes the hydrolysis of methylated purine nucleoside triphosphate preventing their integration into DNA. Through this antimutagenic activity protects cells from oxidative stress.</text>
</comment>
<keyword evidence="24" id="KW-1185">Reference proteome</keyword>
<comment type="catalytic activity">
    <reaction evidence="19">
        <text>O(6)-methyl-dGTP + H2O = O(6)-methyl-dGMP + diphosphate + H(+)</text>
        <dbReference type="Rhea" id="RHEA:67600"/>
        <dbReference type="ChEBI" id="CHEBI:15377"/>
        <dbReference type="ChEBI" id="CHEBI:15378"/>
        <dbReference type="ChEBI" id="CHEBI:33019"/>
        <dbReference type="ChEBI" id="CHEBI:169974"/>
        <dbReference type="ChEBI" id="CHEBI:169975"/>
    </reaction>
    <physiologicalReaction direction="left-to-right" evidence="19">
        <dbReference type="Rhea" id="RHEA:67601"/>
    </physiologicalReaction>
</comment>
<dbReference type="RefSeq" id="WP_020962708.1">
    <property type="nucleotide sequence ID" value="NC_022093.1"/>
</dbReference>
<dbReference type="PATRIC" id="fig|1365176.7.peg.1045"/>
<dbReference type="Gene3D" id="3.90.79.10">
    <property type="entry name" value="Nucleoside Triphosphate Pyrophosphohydrolase"/>
    <property type="match status" value="1"/>
</dbReference>
<evidence type="ECO:0000313" key="24">
    <source>
        <dbReference type="Proteomes" id="UP000015543"/>
    </source>
</evidence>
<dbReference type="GO" id="GO:0046872">
    <property type="term" value="F:metal ion binding"/>
    <property type="evidence" value="ECO:0007669"/>
    <property type="project" value="UniProtKB-KW"/>
</dbReference>
<dbReference type="InterPro" id="IPR000086">
    <property type="entry name" value="NUDIX_hydrolase_dom"/>
</dbReference>
<evidence type="ECO:0000256" key="11">
    <source>
        <dbReference type="ARBA" id="ARBA00026103"/>
    </source>
</evidence>
<dbReference type="GO" id="GO:0042262">
    <property type="term" value="P:DNA protection"/>
    <property type="evidence" value="ECO:0007669"/>
    <property type="project" value="InterPro"/>
</dbReference>
<keyword evidence="6" id="KW-0460">Magnesium</keyword>
<evidence type="ECO:0000256" key="1">
    <source>
        <dbReference type="ARBA" id="ARBA00001946"/>
    </source>
</evidence>
<evidence type="ECO:0000256" key="4">
    <source>
        <dbReference type="ARBA" id="ARBA00022723"/>
    </source>
</evidence>
<dbReference type="EMBL" id="CP006646">
    <property type="protein sequence ID" value="AGT35402.1"/>
    <property type="molecule type" value="Genomic_DNA"/>
</dbReference>
<evidence type="ECO:0000259" key="22">
    <source>
        <dbReference type="PROSITE" id="PS51462"/>
    </source>
</evidence>
<dbReference type="InterPro" id="IPR015797">
    <property type="entry name" value="NUDIX_hydrolase-like_dom_sf"/>
</dbReference>
<dbReference type="InterPro" id="IPR020084">
    <property type="entry name" value="NUDIX_hydrolase_CS"/>
</dbReference>
<dbReference type="GO" id="GO:0008413">
    <property type="term" value="F:8-oxo-7,8-dihydroguanosine triphosphate pyrophosphatase activity"/>
    <property type="evidence" value="ECO:0007669"/>
    <property type="project" value="InterPro"/>
</dbReference>
<evidence type="ECO:0000256" key="18">
    <source>
        <dbReference type="ARBA" id="ARBA00048002"/>
    </source>
</evidence>
<protein>
    <recommendedName>
        <fullName evidence="12">Oxidized purine nucleoside triphosphate hydrolase</fullName>
        <ecNumber evidence="11">3.6.1.56</ecNumber>
    </recommendedName>
    <alternativeName>
        <fullName evidence="16">2-hydroxy-dATP diphosphatase</fullName>
    </alternativeName>
    <alternativeName>
        <fullName evidence="15">7,8-dihydro-8-oxoguanine triphosphatase</fullName>
    </alternativeName>
    <alternativeName>
        <fullName evidence="14">8-oxo-dGTPase</fullName>
    </alternativeName>
    <alternativeName>
        <fullName evidence="17">Methylated purine nucleoside triphosphate hydrolase</fullName>
    </alternativeName>
    <alternativeName>
        <fullName evidence="13">Nucleoside diphosphate-linked moiety X motif 1</fullName>
    </alternativeName>
</protein>
<comment type="subunit">
    <text evidence="3">Monomer.</text>
</comment>
<evidence type="ECO:0000256" key="2">
    <source>
        <dbReference type="ARBA" id="ARBA00005582"/>
    </source>
</evidence>
<evidence type="ECO:0000256" key="21">
    <source>
        <dbReference type="ARBA" id="ARBA00053094"/>
    </source>
</evidence>
<dbReference type="PRINTS" id="PR01403">
    <property type="entry name" value="8OXTPHPHTASE"/>
</dbReference>
<evidence type="ECO:0000256" key="7">
    <source>
        <dbReference type="ARBA" id="ARBA00024448"/>
    </source>
</evidence>
<dbReference type="OrthoDB" id="40462at2157"/>
<comment type="catalytic activity">
    <reaction evidence="9">
        <text>8-oxo-dGTP + H2O = 8-oxo-dGMP + diphosphate + H(+)</text>
        <dbReference type="Rhea" id="RHEA:31575"/>
        <dbReference type="ChEBI" id="CHEBI:15377"/>
        <dbReference type="ChEBI" id="CHEBI:15378"/>
        <dbReference type="ChEBI" id="CHEBI:33019"/>
        <dbReference type="ChEBI" id="CHEBI:63224"/>
        <dbReference type="ChEBI" id="CHEBI:77896"/>
    </reaction>
    <physiologicalReaction direction="left-to-right" evidence="9">
        <dbReference type="Rhea" id="RHEA:31576"/>
    </physiologicalReaction>
</comment>